<evidence type="ECO:0000313" key="2">
    <source>
        <dbReference type="EMBL" id="MDI9858346.1"/>
    </source>
</evidence>
<name>A0ABT6Y4A4_9BACT</name>
<proteinExistence type="predicted"/>
<evidence type="ECO:0000313" key="3">
    <source>
        <dbReference type="Proteomes" id="UP001236507"/>
    </source>
</evidence>
<protein>
    <recommendedName>
        <fullName evidence="4">AlgX/AlgJ SGNH hydrolase-like domain-containing protein</fullName>
    </recommendedName>
</protein>
<accession>A0ABT6Y4A4</accession>
<dbReference type="Proteomes" id="UP001236507">
    <property type="component" value="Unassembled WGS sequence"/>
</dbReference>
<sequence>MMKKTNLAFAFATGVMIMACSDKKQTNDAQTTNLKETVQAEYPEIPREEILEDDTLATKVYEELKLRYKNQLIELHKAVTANGTQLIITFLSPEVGESLTKSNRLGKELVEGYAKELQVPFYDLTQKLANQDPKVVTQLPKDGHWSKEGAKIIAEELTPIIKQYAAVKSTKTFAEKPETFGDLFPSNDEILDGGKGLPYRVKTNAQGLRMDTDVSSTKTKQRILFLGDSEMYFPFLDNKNIGTNLLQTTFPDKEMLNTANWGYSIDDYVSLYKEKAQFAEPDVVILTVNGNDFLDMYFSHRNRFSRNKQPQNPSEVEKSFYQKHFSK</sequence>
<dbReference type="RefSeq" id="WP_283343582.1">
    <property type="nucleotide sequence ID" value="NZ_JASHIF010000002.1"/>
</dbReference>
<evidence type="ECO:0000256" key="1">
    <source>
        <dbReference type="SAM" id="MobiDB-lite"/>
    </source>
</evidence>
<organism evidence="2 3">
    <name type="scientific">Flectobacillus roseus</name>
    <dbReference type="NCBI Taxonomy" id="502259"/>
    <lineage>
        <taxon>Bacteria</taxon>
        <taxon>Pseudomonadati</taxon>
        <taxon>Bacteroidota</taxon>
        <taxon>Cytophagia</taxon>
        <taxon>Cytophagales</taxon>
        <taxon>Flectobacillaceae</taxon>
        <taxon>Flectobacillus</taxon>
    </lineage>
</organism>
<dbReference type="Gene3D" id="3.40.50.1110">
    <property type="entry name" value="SGNH hydrolase"/>
    <property type="match status" value="2"/>
</dbReference>
<evidence type="ECO:0008006" key="4">
    <source>
        <dbReference type="Google" id="ProtNLM"/>
    </source>
</evidence>
<feature type="region of interest" description="Disordered" evidence="1">
    <location>
        <begin position="304"/>
        <end position="327"/>
    </location>
</feature>
<dbReference type="InterPro" id="IPR036514">
    <property type="entry name" value="SGNH_hydro_sf"/>
</dbReference>
<reference evidence="2 3" key="1">
    <citation type="submission" date="2023-05" db="EMBL/GenBank/DDBJ databases">
        <title>Novel species of genus Flectobacillus isolated from stream in China.</title>
        <authorList>
            <person name="Lu H."/>
        </authorList>
    </citation>
    <scope>NUCLEOTIDE SEQUENCE [LARGE SCALE GENOMIC DNA]</scope>
    <source>
        <strain evidence="2 3">KCTC 42575</strain>
    </source>
</reference>
<dbReference type="EMBL" id="JASHIF010000002">
    <property type="protein sequence ID" value="MDI9858346.1"/>
    <property type="molecule type" value="Genomic_DNA"/>
</dbReference>
<dbReference type="SUPFAM" id="SSF52266">
    <property type="entry name" value="SGNH hydrolase"/>
    <property type="match status" value="2"/>
</dbReference>
<dbReference type="PROSITE" id="PS51257">
    <property type="entry name" value="PROKAR_LIPOPROTEIN"/>
    <property type="match status" value="1"/>
</dbReference>
<comment type="caution">
    <text evidence="2">The sequence shown here is derived from an EMBL/GenBank/DDBJ whole genome shotgun (WGS) entry which is preliminary data.</text>
</comment>
<gene>
    <name evidence="2" type="ORF">QM524_03880</name>
</gene>
<keyword evidence="3" id="KW-1185">Reference proteome</keyword>